<dbReference type="EMBL" id="JAPFQP010000004">
    <property type="protein sequence ID" value="MCX2720510.1"/>
    <property type="molecule type" value="Genomic_DNA"/>
</dbReference>
<dbReference type="SUPFAM" id="SSF55729">
    <property type="entry name" value="Acyl-CoA N-acyltransferases (Nat)"/>
    <property type="match status" value="1"/>
</dbReference>
<comment type="caution">
    <text evidence="2">The sequence shown here is derived from an EMBL/GenBank/DDBJ whole genome shotgun (WGS) entry which is preliminary data.</text>
</comment>
<reference evidence="2" key="1">
    <citation type="submission" date="2022-11" db="EMBL/GenBank/DDBJ databases">
        <title>The characterization of three novel Bacteroidetes species and genomic analysis of their roles in tidal elemental geochemical cycles.</title>
        <authorList>
            <person name="Ma K.-J."/>
        </authorList>
    </citation>
    <scope>NUCLEOTIDE SEQUENCE</scope>
    <source>
        <strain evidence="2">M415</strain>
    </source>
</reference>
<dbReference type="PROSITE" id="PS51186">
    <property type="entry name" value="GNAT"/>
    <property type="match status" value="1"/>
</dbReference>
<dbReference type="Gene3D" id="3.40.630.30">
    <property type="match status" value="1"/>
</dbReference>
<feature type="domain" description="N-acetyltransferase" evidence="1">
    <location>
        <begin position="6"/>
        <end position="177"/>
    </location>
</feature>
<dbReference type="RefSeq" id="WP_266014760.1">
    <property type="nucleotide sequence ID" value="NZ_JAPFQP010000004.1"/>
</dbReference>
<evidence type="ECO:0000313" key="3">
    <source>
        <dbReference type="Proteomes" id="UP001207116"/>
    </source>
</evidence>
<dbReference type="Proteomes" id="UP001207116">
    <property type="component" value="Unassembled WGS sequence"/>
</dbReference>
<gene>
    <name evidence="2" type="ORF">OO016_12915</name>
</gene>
<evidence type="ECO:0000313" key="2">
    <source>
        <dbReference type="EMBL" id="MCX2720510.1"/>
    </source>
</evidence>
<accession>A0AAE3SPE0</accession>
<dbReference type="InterPro" id="IPR000182">
    <property type="entry name" value="GNAT_dom"/>
</dbReference>
<proteinExistence type="predicted"/>
<organism evidence="2 3">
    <name type="scientific">Lentiprolixibacter aurantiacus</name>
    <dbReference type="NCBI Taxonomy" id="2993939"/>
    <lineage>
        <taxon>Bacteria</taxon>
        <taxon>Pseudomonadati</taxon>
        <taxon>Bacteroidota</taxon>
        <taxon>Flavobacteriia</taxon>
        <taxon>Flavobacteriales</taxon>
        <taxon>Flavobacteriaceae</taxon>
        <taxon>Lentiprolixibacter</taxon>
    </lineage>
</organism>
<keyword evidence="3" id="KW-1185">Reference proteome</keyword>
<dbReference type="AlphaFoldDB" id="A0AAE3SPE0"/>
<dbReference type="CDD" id="cd04301">
    <property type="entry name" value="NAT_SF"/>
    <property type="match status" value="1"/>
</dbReference>
<dbReference type="GO" id="GO:0016747">
    <property type="term" value="F:acyltransferase activity, transferring groups other than amino-acyl groups"/>
    <property type="evidence" value="ECO:0007669"/>
    <property type="project" value="InterPro"/>
</dbReference>
<dbReference type="InterPro" id="IPR016181">
    <property type="entry name" value="Acyl_CoA_acyltransferase"/>
</dbReference>
<evidence type="ECO:0000259" key="1">
    <source>
        <dbReference type="PROSITE" id="PS51186"/>
    </source>
</evidence>
<dbReference type="Pfam" id="PF00583">
    <property type="entry name" value="Acetyltransf_1"/>
    <property type="match status" value="1"/>
</dbReference>
<name>A0AAE3SPE0_9FLAO</name>
<sequence>MDNHRIKIIPVGPEHYETYIRVGRKSYSQHYLHLWKERDPSPYFEKSFHKRAVKKEWEDPDCLLFLIYVTGSPAGILKIVLNKAMPLASISDCLFLERIYLLKEFSGQGVGTYALGFVERLCRKYYKNYIWLESMQKGKAIEFYKQNGFNITGEKQLSFPGLVESERPMYIMGKKLV</sequence>
<protein>
    <submittedName>
        <fullName evidence="2">GNAT family N-acetyltransferase</fullName>
    </submittedName>
</protein>